<dbReference type="GO" id="GO:0003700">
    <property type="term" value="F:DNA-binding transcription factor activity"/>
    <property type="evidence" value="ECO:0007669"/>
    <property type="project" value="InterPro"/>
</dbReference>
<dbReference type="Gene3D" id="1.10.10.10">
    <property type="entry name" value="Winged helix-like DNA-binding domain superfamily/Winged helix DNA-binding domain"/>
    <property type="match status" value="1"/>
</dbReference>
<dbReference type="PROSITE" id="PS50995">
    <property type="entry name" value="HTH_MARR_2"/>
    <property type="match status" value="1"/>
</dbReference>
<feature type="region of interest" description="Disordered" evidence="1">
    <location>
        <begin position="140"/>
        <end position="167"/>
    </location>
</feature>
<proteinExistence type="predicted"/>
<feature type="domain" description="HTH marR-type" evidence="2">
    <location>
        <begin position="1"/>
        <end position="134"/>
    </location>
</feature>
<dbReference type="SMART" id="SM00347">
    <property type="entry name" value="HTH_MARR"/>
    <property type="match status" value="1"/>
</dbReference>
<dbReference type="InterPro" id="IPR036390">
    <property type="entry name" value="WH_DNA-bd_sf"/>
</dbReference>
<name>A0A3R9DLD5_9PSEU</name>
<dbReference type="Pfam" id="PF12802">
    <property type="entry name" value="MarR_2"/>
    <property type="match status" value="1"/>
</dbReference>
<dbReference type="AlphaFoldDB" id="A0A3R9DLD5"/>
<sequence length="167" mass="17590">MVTEATHAASDFGAANDVVDEAAAAAFGVNRTDLRIIGLVAASGALTAGRLAAEANLSPAATTTAIQRLTRAGHLTRRTDADDRRRAVVELTPGAAELLAEIYAPIERAGRAILEDYAPEQLALVIEVLRKGERMQRAEAARIRAREPLSPPPPGGSAVEGCEESRR</sequence>
<dbReference type="EMBL" id="RSEC01000036">
    <property type="protein sequence ID" value="RSD20288.1"/>
    <property type="molecule type" value="Genomic_DNA"/>
</dbReference>
<dbReference type="Proteomes" id="UP000267081">
    <property type="component" value="Unassembled WGS sequence"/>
</dbReference>
<dbReference type="PANTHER" id="PTHR33164:SF106">
    <property type="entry name" value="TRANSCRIPTIONAL REGULATORY PROTEIN"/>
    <property type="match status" value="1"/>
</dbReference>
<accession>A0A3R9DLD5</accession>
<evidence type="ECO:0000313" key="3">
    <source>
        <dbReference type="EMBL" id="RSD20288.1"/>
    </source>
</evidence>
<dbReference type="InterPro" id="IPR039422">
    <property type="entry name" value="MarR/SlyA-like"/>
</dbReference>
<keyword evidence="4" id="KW-1185">Reference proteome</keyword>
<comment type="caution">
    <text evidence="3">The sequence shown here is derived from an EMBL/GenBank/DDBJ whole genome shotgun (WGS) entry which is preliminary data.</text>
</comment>
<dbReference type="InterPro" id="IPR036388">
    <property type="entry name" value="WH-like_DNA-bd_sf"/>
</dbReference>
<gene>
    <name evidence="3" type="ORF">EIY87_13335</name>
</gene>
<dbReference type="SUPFAM" id="SSF46785">
    <property type="entry name" value="Winged helix' DNA-binding domain"/>
    <property type="match status" value="1"/>
</dbReference>
<dbReference type="GO" id="GO:0006950">
    <property type="term" value="P:response to stress"/>
    <property type="evidence" value="ECO:0007669"/>
    <property type="project" value="TreeGrafter"/>
</dbReference>
<dbReference type="OrthoDB" id="3577304at2"/>
<protein>
    <submittedName>
        <fullName evidence="3">MarR family transcriptional regulator</fullName>
    </submittedName>
</protein>
<evidence type="ECO:0000313" key="4">
    <source>
        <dbReference type="Proteomes" id="UP000267081"/>
    </source>
</evidence>
<evidence type="ECO:0000259" key="2">
    <source>
        <dbReference type="PROSITE" id="PS50995"/>
    </source>
</evidence>
<dbReference type="InterPro" id="IPR000835">
    <property type="entry name" value="HTH_MarR-typ"/>
</dbReference>
<evidence type="ECO:0000256" key="1">
    <source>
        <dbReference type="SAM" id="MobiDB-lite"/>
    </source>
</evidence>
<reference evidence="3 4" key="1">
    <citation type="submission" date="2018-12" db="EMBL/GenBank/DDBJ databases">
        <title>Amycolatopsis eburnea sp. nov. actinomycete associate with arbuscular mycorrhiza fungal spore.</title>
        <authorList>
            <person name="Lumyong S."/>
            <person name="Chaiya L."/>
        </authorList>
    </citation>
    <scope>NUCLEOTIDE SEQUENCE [LARGE SCALE GENOMIC DNA]</scope>
    <source>
        <strain evidence="3 4">GLM-1</strain>
    </source>
</reference>
<organism evidence="3 4">
    <name type="scientific">Amycolatopsis eburnea</name>
    <dbReference type="NCBI Taxonomy" id="2267691"/>
    <lineage>
        <taxon>Bacteria</taxon>
        <taxon>Bacillati</taxon>
        <taxon>Actinomycetota</taxon>
        <taxon>Actinomycetes</taxon>
        <taxon>Pseudonocardiales</taxon>
        <taxon>Pseudonocardiaceae</taxon>
        <taxon>Amycolatopsis</taxon>
    </lineage>
</organism>
<dbReference type="PANTHER" id="PTHR33164">
    <property type="entry name" value="TRANSCRIPTIONAL REGULATOR, MARR FAMILY"/>
    <property type="match status" value="1"/>
</dbReference>